<evidence type="ECO:0000256" key="1">
    <source>
        <dbReference type="SAM" id="MobiDB-lite"/>
    </source>
</evidence>
<dbReference type="Proteomes" id="UP001521116">
    <property type="component" value="Unassembled WGS sequence"/>
</dbReference>
<keyword evidence="2" id="KW-1133">Transmembrane helix</keyword>
<dbReference type="EMBL" id="JAJVDC020000190">
    <property type="protein sequence ID" value="KAL1619324.1"/>
    <property type="molecule type" value="Genomic_DNA"/>
</dbReference>
<feature type="transmembrane region" description="Helical" evidence="2">
    <location>
        <begin position="204"/>
        <end position="222"/>
    </location>
</feature>
<feature type="transmembrane region" description="Helical" evidence="2">
    <location>
        <begin position="169"/>
        <end position="192"/>
    </location>
</feature>
<evidence type="ECO:0000313" key="3">
    <source>
        <dbReference type="EMBL" id="KAL1619324.1"/>
    </source>
</evidence>
<comment type="caution">
    <text evidence="3">The sequence shown here is derived from an EMBL/GenBank/DDBJ whole genome shotgun (WGS) entry which is preliminary data.</text>
</comment>
<proteinExistence type="predicted"/>
<sequence length="555" mass="60915">MDRLSRSHVPTKSSEEALRPPQLETIDLSEWSKRVPAEGSPAPDHSFLYPPPSPYSTANRDNPEPSELGDERPLRRSRSRRYSKKIEESSRFGIWTLLLLLFAIIMVTLTALYSTGSAKSLMKGKIFTTSSSNAILLLRILTELCAVILAALVVVVVEDLQWALASRPGGVGLLHFVGLDSGTGVWGLLRLLATADWKQKYSSAFRLLVIFSIPLPGIILMGDINIELVFFPEKTYPVAAGLSDFNSSYISQLTEVSTTALLVQMGNPVWSDREVQSLEPLGPGTGQCTASSNSSAWVPCDESYFMAGGFNSVSPQSDDLESYPDSSAYVVPKVKGYHIEYGKVHDLKTLHDDGNCHLIGSASAAAYWCSAQGSDQELLFGSSYCPLSLQQNSSCLNTTGWTDELELATSMFIYRRFATVNFSRTNFSILSVTDLSEPTKFPIALEGYMLALSSVVPGFNTSSNVKGDNSALAIYAVTALPINDSEVAKKLSLKAIRKAMSVPLDYFQANYFAPGPPIWELKEPRAGLDDDMYTNMSISIMSHQRLYHRRHGAHL</sequence>
<keyword evidence="2" id="KW-0472">Membrane</keyword>
<feature type="region of interest" description="Disordered" evidence="1">
    <location>
        <begin position="1"/>
        <end position="80"/>
    </location>
</feature>
<keyword evidence="2" id="KW-0812">Transmembrane</keyword>
<feature type="transmembrane region" description="Helical" evidence="2">
    <location>
        <begin position="92"/>
        <end position="113"/>
    </location>
</feature>
<keyword evidence="4" id="KW-1185">Reference proteome</keyword>
<evidence type="ECO:0000256" key="2">
    <source>
        <dbReference type="SAM" id="Phobius"/>
    </source>
</evidence>
<accession>A0ABR3SFC0</accession>
<evidence type="ECO:0000313" key="4">
    <source>
        <dbReference type="Proteomes" id="UP001521116"/>
    </source>
</evidence>
<organism evidence="3 4">
    <name type="scientific">Neofusicoccum ribis</name>
    <dbReference type="NCBI Taxonomy" id="45134"/>
    <lineage>
        <taxon>Eukaryota</taxon>
        <taxon>Fungi</taxon>
        <taxon>Dikarya</taxon>
        <taxon>Ascomycota</taxon>
        <taxon>Pezizomycotina</taxon>
        <taxon>Dothideomycetes</taxon>
        <taxon>Dothideomycetes incertae sedis</taxon>
        <taxon>Botryosphaeriales</taxon>
        <taxon>Botryosphaeriaceae</taxon>
        <taxon>Neofusicoccum</taxon>
    </lineage>
</organism>
<protein>
    <submittedName>
        <fullName evidence="3">Uncharacterized protein</fullName>
    </submittedName>
</protein>
<name>A0ABR3SFC0_9PEZI</name>
<gene>
    <name evidence="3" type="ORF">SLS56_010162</name>
</gene>
<reference evidence="3 4" key="1">
    <citation type="submission" date="2024-02" db="EMBL/GenBank/DDBJ databases">
        <title>De novo assembly and annotation of 12 fungi associated with fruit tree decline syndrome in Ontario, Canada.</title>
        <authorList>
            <person name="Sulman M."/>
            <person name="Ellouze W."/>
            <person name="Ilyukhin E."/>
        </authorList>
    </citation>
    <scope>NUCLEOTIDE SEQUENCE [LARGE SCALE GENOMIC DNA]</scope>
    <source>
        <strain evidence="3 4">M1-105</strain>
    </source>
</reference>
<feature type="transmembrane region" description="Helical" evidence="2">
    <location>
        <begin position="134"/>
        <end position="157"/>
    </location>
</feature>